<feature type="transmembrane region" description="Helical" evidence="1">
    <location>
        <begin position="339"/>
        <end position="363"/>
    </location>
</feature>
<evidence type="ECO:0000313" key="2">
    <source>
        <dbReference type="EMBL" id="WOO40731.1"/>
    </source>
</evidence>
<organism evidence="2 3">
    <name type="scientific">Rubellicoccus peritrichatus</name>
    <dbReference type="NCBI Taxonomy" id="3080537"/>
    <lineage>
        <taxon>Bacteria</taxon>
        <taxon>Pseudomonadati</taxon>
        <taxon>Verrucomicrobiota</taxon>
        <taxon>Opitutia</taxon>
        <taxon>Puniceicoccales</taxon>
        <taxon>Cerasicoccaceae</taxon>
        <taxon>Rubellicoccus</taxon>
    </lineage>
</organism>
<keyword evidence="1" id="KW-0812">Transmembrane</keyword>
<proteinExistence type="predicted"/>
<dbReference type="Proteomes" id="UP001304300">
    <property type="component" value="Chromosome"/>
</dbReference>
<keyword evidence="1" id="KW-1133">Transmembrane helix</keyword>
<sequence>MNDFKDEMVTIKRGIASDIPLVAELLDEQTLLGQYSQNLYRGETSSVYFGRQNVFKEEVRNYLDGCFSPDEIEAGNIDWASAWTVNISDHHLPITNPFLISANIISSLGHLTDKAPKGMIVLSDSGVPFNNRMFGRGFKFNGHQLNVIPNRNRRKIVYNNDPIESFPLLEHARMLELPSSYDDFIEEIERKLYQAVDFPGMRGGMEHISRINHRLWPCVFEDSLQEDVPDVFYVPNEEVCANMLKRFLSEPTNIFTRLLCERDLRDQVTIMFSGINGCWDADEKHGTHFFWGIDEKGVALRLSLEGDYLISHETEYRLELNADAIQEALEQREIYPGMFLVYGICVFHCGITPLVGFGSLNYLQTMKEVWASLLEPIDREEANRIMQIDTSGFICGPIVTWEAHDDGVRELHLLDILHKGGLTREYLDRLCNLPFHQILRPALPDIYNLYVHVEHRENINVNGADLMKENMDWLK</sequence>
<reference evidence="2 3" key="1">
    <citation type="submission" date="2023-10" db="EMBL/GenBank/DDBJ databases">
        <title>Rubellicoccus peritrichatus gen. nov., sp. nov., isolated from an algae of coral reef tank.</title>
        <authorList>
            <person name="Luo J."/>
        </authorList>
    </citation>
    <scope>NUCLEOTIDE SEQUENCE [LARGE SCALE GENOMIC DNA]</scope>
    <source>
        <strain evidence="2 3">CR14</strain>
    </source>
</reference>
<keyword evidence="1" id="KW-0472">Membrane</keyword>
<gene>
    <name evidence="2" type="ORF">RZN69_19080</name>
</gene>
<accession>A0AAQ3L7Z0</accession>
<evidence type="ECO:0000313" key="3">
    <source>
        <dbReference type="Proteomes" id="UP001304300"/>
    </source>
</evidence>
<name>A0AAQ3L7Z0_9BACT</name>
<dbReference type="RefSeq" id="WP_317832904.1">
    <property type="nucleotide sequence ID" value="NZ_CP136920.1"/>
</dbReference>
<protein>
    <submittedName>
        <fullName evidence="2">Uncharacterized protein</fullName>
    </submittedName>
</protein>
<dbReference type="KEGG" id="puo:RZN69_19080"/>
<dbReference type="AlphaFoldDB" id="A0AAQ3L7Z0"/>
<dbReference type="EMBL" id="CP136920">
    <property type="protein sequence ID" value="WOO40731.1"/>
    <property type="molecule type" value="Genomic_DNA"/>
</dbReference>
<keyword evidence="3" id="KW-1185">Reference proteome</keyword>
<evidence type="ECO:0000256" key="1">
    <source>
        <dbReference type="SAM" id="Phobius"/>
    </source>
</evidence>